<sequence length="744" mass="82249">MAALFASAPVYNGVFVREMDGVNRILVNVKSEQDPSFEEARWRHYLDTGRASLPQTSTWGPSISPSSEGQAQLQAFSIPSSVDSTGHDLNDPHRSGLDPDVPPSAVTSLTTADVESTTTNSTCYLCAARLATSGQREPGGDDDSQRVGAQWDEEIGNRAGVETPSVSRRRHRFDTERGGGSRSRSSKTDRRLRRLEKMVESLSHGLILALTQLKSSDVHAESRRRSASPGRRQSHKVESVSRDDVDDDNDRNLSTAFAGMGFLENLENLVESAHGGVGTMTSSSQKNNTESSSSVEKNLLRSLLRGPPLPETETTTASVASKAGPKNAFSCIATGSNGSLFTTSRERSHFQMLSPILKFIRSSDVFEFLKRAEIHAGLSSTQLFDIFWVLDNLFNVHGGILIYCIRKSLNAMDGITRLLGSEEWSHDVGFLQKLDEAYRRELRPHIYTDGNYNSGARVAWKAYCFELVQIFSERFSSWPSVGHLRDLSESYTGCFNPVITTSYIDDLVTLWTPVHPALLEVTRWFEPFVDYGPDHNSATPLHDATIALRHRACELLSRGGAKELEADWGADCLLQFLREHRPELAGMQLEMERVMKNVSRDFDAADANGGDDDHHSPSDSGSDLSSAVAAAAEEAALVKRAKRATGCWQVMTTTDSPPNQAAADAVGGASVRLRDALALQEVRVMKSYRPRLFLEGDDTAWIRREVFRVLSPWTDSRKGLDGEMAAWDENIQMTDFFWDQVTSI</sequence>
<name>A0A9P5N4U6_9AGAM</name>
<feature type="compositionally biased region" description="Basic and acidic residues" evidence="1">
    <location>
        <begin position="85"/>
        <end position="97"/>
    </location>
</feature>
<feature type="region of interest" description="Disordered" evidence="1">
    <location>
        <begin position="51"/>
        <end position="114"/>
    </location>
</feature>
<reference evidence="2" key="1">
    <citation type="submission" date="2019-10" db="EMBL/GenBank/DDBJ databases">
        <authorList>
            <consortium name="DOE Joint Genome Institute"/>
            <person name="Kuo A."/>
            <person name="Miyauchi S."/>
            <person name="Kiss E."/>
            <person name="Drula E."/>
            <person name="Kohler A."/>
            <person name="Sanchez-Garcia M."/>
            <person name="Andreopoulos B."/>
            <person name="Barry K.W."/>
            <person name="Bonito G."/>
            <person name="Buee M."/>
            <person name="Carver A."/>
            <person name="Chen C."/>
            <person name="Cichocki N."/>
            <person name="Clum A."/>
            <person name="Culley D."/>
            <person name="Crous P.W."/>
            <person name="Fauchery L."/>
            <person name="Girlanda M."/>
            <person name="Hayes R."/>
            <person name="Keri Z."/>
            <person name="LaButti K."/>
            <person name="Lipzen A."/>
            <person name="Lombard V."/>
            <person name="Magnuson J."/>
            <person name="Maillard F."/>
            <person name="Morin E."/>
            <person name="Murat C."/>
            <person name="Nolan M."/>
            <person name="Ohm R."/>
            <person name="Pangilinan J."/>
            <person name="Pereira M."/>
            <person name="Perotto S."/>
            <person name="Peter M."/>
            <person name="Riley R."/>
            <person name="Sitrit Y."/>
            <person name="Stielow B."/>
            <person name="Szollosi G."/>
            <person name="Zifcakova L."/>
            <person name="Stursova M."/>
            <person name="Spatafora J.W."/>
            <person name="Tedersoo L."/>
            <person name="Vaario L.-M."/>
            <person name="Yamada A."/>
            <person name="Yan M."/>
            <person name="Wang P."/>
            <person name="Xu J."/>
            <person name="Bruns T."/>
            <person name="Baldrian P."/>
            <person name="Vilgalys R."/>
            <person name="Henrissat B."/>
            <person name="Grigoriev I.V."/>
            <person name="Hibbett D."/>
            <person name="Nagy L.G."/>
            <person name="Martin F.M."/>
        </authorList>
    </citation>
    <scope>NUCLEOTIDE SEQUENCE</scope>
    <source>
        <strain evidence="2">Prilba</strain>
    </source>
</reference>
<evidence type="ECO:0000256" key="1">
    <source>
        <dbReference type="SAM" id="MobiDB-lite"/>
    </source>
</evidence>
<feature type="compositionally biased region" description="Polar residues" evidence="1">
    <location>
        <begin position="53"/>
        <end position="84"/>
    </location>
</feature>
<feature type="region of interest" description="Disordered" evidence="1">
    <location>
        <begin position="133"/>
        <end position="191"/>
    </location>
</feature>
<dbReference type="OrthoDB" id="3179506at2759"/>
<dbReference type="EMBL" id="WHVB01000002">
    <property type="protein sequence ID" value="KAF8486449.1"/>
    <property type="molecule type" value="Genomic_DNA"/>
</dbReference>
<evidence type="ECO:0000313" key="2">
    <source>
        <dbReference type="EMBL" id="KAF8486449.1"/>
    </source>
</evidence>
<keyword evidence="3" id="KW-1185">Reference proteome</keyword>
<feature type="compositionally biased region" description="Low complexity" evidence="1">
    <location>
        <begin position="281"/>
        <end position="297"/>
    </location>
</feature>
<feature type="region of interest" description="Disordered" evidence="1">
    <location>
        <begin position="603"/>
        <end position="626"/>
    </location>
</feature>
<comment type="caution">
    <text evidence="2">The sequence shown here is derived from an EMBL/GenBank/DDBJ whole genome shotgun (WGS) entry which is preliminary data.</text>
</comment>
<evidence type="ECO:0000313" key="3">
    <source>
        <dbReference type="Proteomes" id="UP000759537"/>
    </source>
</evidence>
<accession>A0A9P5N4U6</accession>
<proteinExistence type="predicted"/>
<dbReference type="Proteomes" id="UP000759537">
    <property type="component" value="Unassembled WGS sequence"/>
</dbReference>
<feature type="region of interest" description="Disordered" evidence="1">
    <location>
        <begin position="275"/>
        <end position="297"/>
    </location>
</feature>
<feature type="compositionally biased region" description="Polar residues" evidence="1">
    <location>
        <begin position="105"/>
        <end position="114"/>
    </location>
</feature>
<reference evidence="2" key="2">
    <citation type="journal article" date="2020" name="Nat. Commun.">
        <title>Large-scale genome sequencing of mycorrhizal fungi provides insights into the early evolution of symbiotic traits.</title>
        <authorList>
            <person name="Miyauchi S."/>
            <person name="Kiss E."/>
            <person name="Kuo A."/>
            <person name="Drula E."/>
            <person name="Kohler A."/>
            <person name="Sanchez-Garcia M."/>
            <person name="Morin E."/>
            <person name="Andreopoulos B."/>
            <person name="Barry K.W."/>
            <person name="Bonito G."/>
            <person name="Buee M."/>
            <person name="Carver A."/>
            <person name="Chen C."/>
            <person name="Cichocki N."/>
            <person name="Clum A."/>
            <person name="Culley D."/>
            <person name="Crous P.W."/>
            <person name="Fauchery L."/>
            <person name="Girlanda M."/>
            <person name="Hayes R.D."/>
            <person name="Keri Z."/>
            <person name="LaButti K."/>
            <person name="Lipzen A."/>
            <person name="Lombard V."/>
            <person name="Magnuson J."/>
            <person name="Maillard F."/>
            <person name="Murat C."/>
            <person name="Nolan M."/>
            <person name="Ohm R.A."/>
            <person name="Pangilinan J."/>
            <person name="Pereira M.F."/>
            <person name="Perotto S."/>
            <person name="Peter M."/>
            <person name="Pfister S."/>
            <person name="Riley R."/>
            <person name="Sitrit Y."/>
            <person name="Stielow J.B."/>
            <person name="Szollosi G."/>
            <person name="Zifcakova L."/>
            <person name="Stursova M."/>
            <person name="Spatafora J.W."/>
            <person name="Tedersoo L."/>
            <person name="Vaario L.M."/>
            <person name="Yamada A."/>
            <person name="Yan M."/>
            <person name="Wang P."/>
            <person name="Xu J."/>
            <person name="Bruns T."/>
            <person name="Baldrian P."/>
            <person name="Vilgalys R."/>
            <person name="Dunand C."/>
            <person name="Henrissat B."/>
            <person name="Grigoriev I.V."/>
            <person name="Hibbett D."/>
            <person name="Nagy L.G."/>
            <person name="Martin F.M."/>
        </authorList>
    </citation>
    <scope>NUCLEOTIDE SEQUENCE</scope>
    <source>
        <strain evidence="2">Prilba</strain>
    </source>
</reference>
<protein>
    <submittedName>
        <fullName evidence="2">Uncharacterized protein</fullName>
    </submittedName>
</protein>
<organism evidence="2 3">
    <name type="scientific">Russula ochroleuca</name>
    <dbReference type="NCBI Taxonomy" id="152965"/>
    <lineage>
        <taxon>Eukaryota</taxon>
        <taxon>Fungi</taxon>
        <taxon>Dikarya</taxon>
        <taxon>Basidiomycota</taxon>
        <taxon>Agaricomycotina</taxon>
        <taxon>Agaricomycetes</taxon>
        <taxon>Russulales</taxon>
        <taxon>Russulaceae</taxon>
        <taxon>Russula</taxon>
    </lineage>
</organism>
<gene>
    <name evidence="2" type="ORF">DFH94DRAFT_713379</name>
</gene>
<dbReference type="AlphaFoldDB" id="A0A9P5N4U6"/>
<feature type="region of interest" description="Disordered" evidence="1">
    <location>
        <begin position="215"/>
        <end position="252"/>
    </location>
</feature>